<dbReference type="EMBL" id="JACGCM010001664">
    <property type="protein sequence ID" value="KAF6151657.1"/>
    <property type="molecule type" value="Genomic_DNA"/>
</dbReference>
<dbReference type="AlphaFoldDB" id="A0A7J7M9V0"/>
<name>A0A7J7M9V0_9MAGN</name>
<gene>
    <name evidence="1" type="ORF">GIB67_043064</name>
</gene>
<organism evidence="1 2">
    <name type="scientific">Kingdonia uniflora</name>
    <dbReference type="NCBI Taxonomy" id="39325"/>
    <lineage>
        <taxon>Eukaryota</taxon>
        <taxon>Viridiplantae</taxon>
        <taxon>Streptophyta</taxon>
        <taxon>Embryophyta</taxon>
        <taxon>Tracheophyta</taxon>
        <taxon>Spermatophyta</taxon>
        <taxon>Magnoliopsida</taxon>
        <taxon>Ranunculales</taxon>
        <taxon>Circaeasteraceae</taxon>
        <taxon>Kingdonia</taxon>
    </lineage>
</organism>
<reference evidence="1 2" key="1">
    <citation type="journal article" date="2020" name="IScience">
        <title>Genome Sequencing of the Endangered Kingdonia uniflora (Circaeasteraceae, Ranunculales) Reveals Potential Mechanisms of Evolutionary Specialization.</title>
        <authorList>
            <person name="Sun Y."/>
            <person name="Deng T."/>
            <person name="Zhang A."/>
            <person name="Moore M.J."/>
            <person name="Landis J.B."/>
            <person name="Lin N."/>
            <person name="Zhang H."/>
            <person name="Zhang X."/>
            <person name="Huang J."/>
            <person name="Zhang X."/>
            <person name="Sun H."/>
            <person name="Wang H."/>
        </authorList>
    </citation>
    <scope>NUCLEOTIDE SEQUENCE [LARGE SCALE GENOMIC DNA]</scope>
    <source>
        <strain evidence="1">TB1705</strain>
        <tissue evidence="1">Leaf</tissue>
    </source>
</reference>
<evidence type="ECO:0000313" key="2">
    <source>
        <dbReference type="Proteomes" id="UP000541444"/>
    </source>
</evidence>
<sequence>MGTMAVSYEIQEKMRKVSSLNSVEFLQSPKLKIMEGFEFVKGYLSNLIESRLIASRKSFMGEEENLNVYDNYERSGLFECPLCGVDIMGLSGVQRYSHTIDCLDRDDFQKDLFSIGVDALGPRKKIVYALNELGKSNMNEDTRIRDVPQVSCAGTKNLAANKLLTKYFPGSSIVNRNKGFVPSRVQPGTEMNKLGSGCRKGPIRNYVKNGKVRDVPMWCYIPGTSFQIV</sequence>
<proteinExistence type="predicted"/>
<evidence type="ECO:0000313" key="1">
    <source>
        <dbReference type="EMBL" id="KAF6151657.1"/>
    </source>
</evidence>
<keyword evidence="2" id="KW-1185">Reference proteome</keyword>
<protein>
    <submittedName>
        <fullName evidence="1">Uncharacterized protein</fullName>
    </submittedName>
</protein>
<comment type="caution">
    <text evidence="1">The sequence shown here is derived from an EMBL/GenBank/DDBJ whole genome shotgun (WGS) entry which is preliminary data.</text>
</comment>
<dbReference type="Proteomes" id="UP000541444">
    <property type="component" value="Unassembled WGS sequence"/>
</dbReference>
<accession>A0A7J7M9V0</accession>